<dbReference type="InterPro" id="IPR036188">
    <property type="entry name" value="FAD/NAD-bd_sf"/>
</dbReference>
<dbReference type="Gene3D" id="3.30.9.10">
    <property type="entry name" value="D-Amino Acid Oxidase, subunit A, domain 2"/>
    <property type="match status" value="1"/>
</dbReference>
<dbReference type="PANTHER" id="PTHR13847">
    <property type="entry name" value="SARCOSINE DEHYDROGENASE-RELATED"/>
    <property type="match status" value="1"/>
</dbReference>
<comment type="caution">
    <text evidence="3">The sequence shown here is derived from an EMBL/GenBank/DDBJ whole genome shotgun (WGS) entry which is preliminary data.</text>
</comment>
<sequence length="378" mass="40218">MTETSSADLSAANHAFDIAIIGAGMAGASLAAECAAHARVLLIEAEDAPGYHTTGRSAAFWEESYGGPGVLALTHASGRFLGELGLLEPRPGLTIGRAGDRERIEAFVEDYARLGVDIRMLDRNAIAALVPGLKEAWQYGAIEGRGADIDVAGLHQHYLALGKRTGTLLKVRARVEALTRDADGWRLEWRGGSARAGVIANAAGAWADTVAGLAGVAPLGITPLRRTMVQLRTDPAPPADMPLTFGIDGDFYFKPQSGRLLVSPHDETPDVPHDVAPEELDVAIAIDRMENALDWRIGGIDRRWAGLRSFSPDRLPVYGYDAQVPGFFWFAGQGGFGIQTAPAAARLGAQLLLDRGRDAMTDMIDAGVYAPARFTVPA</sequence>
<dbReference type="SUPFAM" id="SSF51905">
    <property type="entry name" value="FAD/NAD(P)-binding domain"/>
    <property type="match status" value="1"/>
</dbReference>
<dbReference type="RefSeq" id="WP_008071682.1">
    <property type="nucleotide sequence ID" value="NZ_AQWK01000004.1"/>
</dbReference>
<dbReference type="STRING" id="983920.Y88_3612"/>
<evidence type="ECO:0000313" key="4">
    <source>
        <dbReference type="Proteomes" id="UP000004728"/>
    </source>
</evidence>
<gene>
    <name evidence="3" type="ORF">Y88_3612</name>
</gene>
<reference evidence="3 4" key="1">
    <citation type="journal article" date="2012" name="J. Bacteriol.">
        <title>Draft Genome Sequence of Novosphingobium nitrogenifigens Y88T.</title>
        <authorList>
            <person name="Strabala T.J."/>
            <person name="Macdonald L."/>
            <person name="Liu V."/>
            <person name="Smit A.M."/>
        </authorList>
    </citation>
    <scope>NUCLEOTIDE SEQUENCE [LARGE SCALE GENOMIC DNA]</scope>
    <source>
        <strain evidence="3 4">DSM 19370</strain>
    </source>
</reference>
<dbReference type="InParanoid" id="F1ZDF6"/>
<keyword evidence="1" id="KW-0560">Oxidoreductase</keyword>
<dbReference type="Proteomes" id="UP000004728">
    <property type="component" value="Unassembled WGS sequence"/>
</dbReference>
<dbReference type="InterPro" id="IPR006076">
    <property type="entry name" value="FAD-dep_OxRdtase"/>
</dbReference>
<organism evidence="3 4">
    <name type="scientific">Novosphingobium nitrogenifigens DSM 19370</name>
    <dbReference type="NCBI Taxonomy" id="983920"/>
    <lineage>
        <taxon>Bacteria</taxon>
        <taxon>Pseudomonadati</taxon>
        <taxon>Pseudomonadota</taxon>
        <taxon>Alphaproteobacteria</taxon>
        <taxon>Sphingomonadales</taxon>
        <taxon>Sphingomonadaceae</taxon>
        <taxon>Novosphingobium</taxon>
    </lineage>
</organism>
<dbReference type="GO" id="GO:0016491">
    <property type="term" value="F:oxidoreductase activity"/>
    <property type="evidence" value="ECO:0007669"/>
    <property type="project" value="UniProtKB-KW"/>
</dbReference>
<dbReference type="HOGENOM" id="CLU_007884_4_2_5"/>
<evidence type="ECO:0000313" key="3">
    <source>
        <dbReference type="EMBL" id="EGD57303.1"/>
    </source>
</evidence>
<dbReference type="GO" id="GO:0005737">
    <property type="term" value="C:cytoplasm"/>
    <property type="evidence" value="ECO:0007669"/>
    <property type="project" value="TreeGrafter"/>
</dbReference>
<dbReference type="PANTHER" id="PTHR13847:SF287">
    <property type="entry name" value="FAD-DEPENDENT OXIDOREDUCTASE DOMAIN-CONTAINING PROTEIN 1"/>
    <property type="match status" value="1"/>
</dbReference>
<proteinExistence type="predicted"/>
<dbReference type="EMBL" id="AEWJ01000065">
    <property type="protein sequence ID" value="EGD57303.1"/>
    <property type="molecule type" value="Genomic_DNA"/>
</dbReference>
<dbReference type="eggNOG" id="COG0665">
    <property type="taxonomic scope" value="Bacteria"/>
</dbReference>
<dbReference type="OrthoDB" id="7421214at2"/>
<protein>
    <submittedName>
        <fullName evidence="3">FAD dependent oxidoreductase</fullName>
    </submittedName>
</protein>
<name>F1ZDF6_9SPHN</name>
<dbReference type="AlphaFoldDB" id="F1ZDF6"/>
<keyword evidence="4" id="KW-1185">Reference proteome</keyword>
<evidence type="ECO:0000259" key="2">
    <source>
        <dbReference type="Pfam" id="PF01266"/>
    </source>
</evidence>
<dbReference type="Pfam" id="PF01266">
    <property type="entry name" value="DAO"/>
    <property type="match status" value="1"/>
</dbReference>
<evidence type="ECO:0000256" key="1">
    <source>
        <dbReference type="ARBA" id="ARBA00023002"/>
    </source>
</evidence>
<accession>F1ZDF6</accession>
<feature type="domain" description="FAD dependent oxidoreductase" evidence="2">
    <location>
        <begin position="17"/>
        <end position="351"/>
    </location>
</feature>
<dbReference type="Gene3D" id="3.50.50.60">
    <property type="entry name" value="FAD/NAD(P)-binding domain"/>
    <property type="match status" value="1"/>
</dbReference>